<keyword evidence="2" id="KW-1185">Reference proteome</keyword>
<dbReference type="RefSeq" id="XP_037223389.1">
    <property type="nucleotide sequence ID" value="XM_037360504.1"/>
</dbReference>
<proteinExistence type="predicted"/>
<comment type="caution">
    <text evidence="1">The sequence shown here is derived from an EMBL/GenBank/DDBJ whole genome shotgun (WGS) entry which is preliminary data.</text>
</comment>
<evidence type="ECO:0000313" key="2">
    <source>
        <dbReference type="Proteomes" id="UP000636479"/>
    </source>
</evidence>
<dbReference type="AlphaFoldDB" id="A0A8H6WEY1"/>
<dbReference type="EMBL" id="JACAZF010000003">
    <property type="protein sequence ID" value="KAF7309939.1"/>
    <property type="molecule type" value="Genomic_DNA"/>
</dbReference>
<dbReference type="GeneID" id="59343020"/>
<protein>
    <submittedName>
        <fullName evidence="1">Uncharacterized protein</fullName>
    </submittedName>
</protein>
<dbReference type="Proteomes" id="UP000636479">
    <property type="component" value="Unassembled WGS sequence"/>
</dbReference>
<organism evidence="1 2">
    <name type="scientific">Mycena indigotica</name>
    <dbReference type="NCBI Taxonomy" id="2126181"/>
    <lineage>
        <taxon>Eukaryota</taxon>
        <taxon>Fungi</taxon>
        <taxon>Dikarya</taxon>
        <taxon>Basidiomycota</taxon>
        <taxon>Agaricomycotina</taxon>
        <taxon>Agaricomycetes</taxon>
        <taxon>Agaricomycetidae</taxon>
        <taxon>Agaricales</taxon>
        <taxon>Marasmiineae</taxon>
        <taxon>Mycenaceae</taxon>
        <taxon>Mycena</taxon>
    </lineage>
</organism>
<sequence length="188" mass="21424">MEKVRGRASDIELLYHIASPLAAEEVLPLCGRYRARTHLEVGHIAQLPSFRRALNWHWKRAVVNAYVSLDRFRQVISILSSIGLHAGAVITCSFQHISCFKLTVDRQPVFVIFDSHTNNAHPEGAAFIISPSVHDTARYLTRLYTELSSQNMFSAHFFTDQSENIVTYQELSTDVGWLSWTHETHDSK</sequence>
<evidence type="ECO:0000313" key="1">
    <source>
        <dbReference type="EMBL" id="KAF7309939.1"/>
    </source>
</evidence>
<gene>
    <name evidence="1" type="ORF">MIND_00366400</name>
</gene>
<reference evidence="1" key="1">
    <citation type="submission" date="2020-05" db="EMBL/GenBank/DDBJ databases">
        <title>Mycena genomes resolve the evolution of fungal bioluminescence.</title>
        <authorList>
            <person name="Tsai I.J."/>
        </authorList>
    </citation>
    <scope>NUCLEOTIDE SEQUENCE</scope>
    <source>
        <strain evidence="1">171206Taipei</strain>
    </source>
</reference>
<accession>A0A8H6WEY1</accession>
<dbReference type="OrthoDB" id="1431934at2759"/>
<name>A0A8H6WEY1_9AGAR</name>